<dbReference type="NCBIfam" id="TIGR00007">
    <property type="entry name" value="1-(5-phosphoribosyl)-5-[(5-phosphoribosylamino)methylideneamino]imidazole-4-carboxamide isomerase"/>
    <property type="match status" value="1"/>
</dbReference>
<dbReference type="EC" id="5.3.1.16" evidence="5 12"/>
<evidence type="ECO:0000256" key="1">
    <source>
        <dbReference type="ARBA" id="ARBA00000901"/>
    </source>
</evidence>
<name>A0A0P6XGD0_9CHLR</name>
<keyword evidence="16" id="KW-1185">Reference proteome</keyword>
<dbReference type="InterPro" id="IPR011060">
    <property type="entry name" value="RibuloseP-bd_barrel"/>
</dbReference>
<proteinExistence type="inferred from homology"/>
<evidence type="ECO:0000313" key="16">
    <source>
        <dbReference type="Proteomes" id="UP000050430"/>
    </source>
</evidence>
<keyword evidence="10 12" id="KW-0413">Isomerase</keyword>
<dbReference type="SUPFAM" id="SSF51366">
    <property type="entry name" value="Ribulose-phoshate binding barrel"/>
    <property type="match status" value="1"/>
</dbReference>
<evidence type="ECO:0000256" key="9">
    <source>
        <dbReference type="ARBA" id="ARBA00023102"/>
    </source>
</evidence>
<dbReference type="InterPro" id="IPR044524">
    <property type="entry name" value="Isoase_HisA-like"/>
</dbReference>
<dbReference type="Pfam" id="PF00977">
    <property type="entry name" value="His_biosynth"/>
    <property type="match status" value="1"/>
</dbReference>
<dbReference type="RefSeq" id="WP_062420765.1">
    <property type="nucleotide sequence ID" value="NZ_BBYA01000004.1"/>
</dbReference>
<evidence type="ECO:0000256" key="7">
    <source>
        <dbReference type="ARBA" id="ARBA00022490"/>
    </source>
</evidence>
<evidence type="ECO:0000256" key="3">
    <source>
        <dbReference type="ARBA" id="ARBA00005133"/>
    </source>
</evidence>
<evidence type="ECO:0000256" key="6">
    <source>
        <dbReference type="ARBA" id="ARBA00018464"/>
    </source>
</evidence>
<dbReference type="PATRIC" id="fig|229920.5.peg.803"/>
<protein>
    <recommendedName>
        <fullName evidence="6 12">1-(5-phosphoribosyl)-5-[(5-phosphoribosylamino)methylideneamino] imidazole-4-carboxamide isomerase</fullName>
        <ecNumber evidence="5 12">5.3.1.16</ecNumber>
    </recommendedName>
    <alternativeName>
        <fullName evidence="11 12">Phosphoribosylformimino-5-aminoimidazole carboxamide ribotide isomerase</fullName>
    </alternativeName>
</protein>
<dbReference type="CDD" id="cd04732">
    <property type="entry name" value="HisA"/>
    <property type="match status" value="1"/>
</dbReference>
<evidence type="ECO:0000256" key="14">
    <source>
        <dbReference type="RuleBase" id="RU003658"/>
    </source>
</evidence>
<evidence type="ECO:0000313" key="15">
    <source>
        <dbReference type="EMBL" id="KPL74319.1"/>
    </source>
</evidence>
<evidence type="ECO:0000256" key="13">
    <source>
        <dbReference type="RuleBase" id="RU003657"/>
    </source>
</evidence>
<accession>A0A0P6XGD0</accession>
<dbReference type="AlphaFoldDB" id="A0A0P6XGD0"/>
<reference evidence="15 16" key="1">
    <citation type="submission" date="2015-07" db="EMBL/GenBank/DDBJ databases">
        <title>Genome sequence of Leptolinea tardivitalis DSM 16556.</title>
        <authorList>
            <person name="Hemp J."/>
            <person name="Ward L.M."/>
            <person name="Pace L.A."/>
            <person name="Fischer W.W."/>
        </authorList>
    </citation>
    <scope>NUCLEOTIDE SEQUENCE [LARGE SCALE GENOMIC DNA]</scope>
    <source>
        <strain evidence="15 16">YMTK-2</strain>
    </source>
</reference>
<keyword evidence="7 12" id="KW-0963">Cytoplasm</keyword>
<gene>
    <name evidence="12" type="primary">hisA</name>
    <name evidence="15" type="ORF">ADM99_01760</name>
</gene>
<dbReference type="EMBL" id="LGCK01000003">
    <property type="protein sequence ID" value="KPL74319.1"/>
    <property type="molecule type" value="Genomic_DNA"/>
</dbReference>
<dbReference type="InterPro" id="IPR006062">
    <property type="entry name" value="His_biosynth"/>
</dbReference>
<evidence type="ECO:0000256" key="11">
    <source>
        <dbReference type="ARBA" id="ARBA00030547"/>
    </source>
</evidence>
<dbReference type="InterPro" id="IPR013785">
    <property type="entry name" value="Aldolase_TIM"/>
</dbReference>
<evidence type="ECO:0000256" key="4">
    <source>
        <dbReference type="ARBA" id="ARBA00009667"/>
    </source>
</evidence>
<feature type="active site" description="Proton donor" evidence="12">
    <location>
        <position position="137"/>
    </location>
</feature>
<sequence>MTAFTIFPAIDLRAGQVVRLSQGDPDKQKVYSSDPEIVARSMLEQGATWLHVINLDGAFGESSTSNLSALAKIIQTAREFKAHIQFGGGLHTLDQVRAVLSNGIDRAILGSMAVKEPENIRTLLSEFNTQQIGVSLDGRKNEIMVSGWQKASGITVFDLADNLKSMGLAWIVYTDIDRDGMQSGSNFETTISLARKTKMNIIASGGVSTIQEVKALKTGGAAGAIIGRALYEGTLGLPELLECAR</sequence>
<dbReference type="PANTHER" id="PTHR43090">
    <property type="entry name" value="1-(5-PHOSPHORIBOSYL)-5-[(5-PHOSPHORIBOSYLAMINO)METHYLIDENEAMINO] IMIDAZOLE-4-CARBOXAMIDE ISOMERASE"/>
    <property type="match status" value="1"/>
</dbReference>
<dbReference type="GO" id="GO:0000105">
    <property type="term" value="P:L-histidine biosynthetic process"/>
    <property type="evidence" value="ECO:0007669"/>
    <property type="project" value="UniProtKB-UniRule"/>
</dbReference>
<dbReference type="Proteomes" id="UP000050430">
    <property type="component" value="Unassembled WGS sequence"/>
</dbReference>
<dbReference type="GO" id="GO:0003949">
    <property type="term" value="F:1-(5-phosphoribosyl)-5-[(5-phosphoribosylamino)methylideneamino]imidazole-4-carboxamide isomerase activity"/>
    <property type="evidence" value="ECO:0007669"/>
    <property type="project" value="UniProtKB-UniRule"/>
</dbReference>
<dbReference type="FunFam" id="3.20.20.70:FF:000009">
    <property type="entry name" value="1-(5-phosphoribosyl)-5-[(5-phosphoribosylamino)methylideneamino] imidazole-4-carboxamide isomerase"/>
    <property type="match status" value="1"/>
</dbReference>
<dbReference type="PANTHER" id="PTHR43090:SF2">
    <property type="entry name" value="1-(5-PHOSPHORIBOSYL)-5-[(5-PHOSPHORIBOSYLAMINO)METHYLIDENEAMINO] IMIDAZOLE-4-CARBOXAMIDE ISOMERASE"/>
    <property type="match status" value="1"/>
</dbReference>
<feature type="active site" description="Proton acceptor" evidence="12">
    <location>
        <position position="11"/>
    </location>
</feature>
<keyword evidence="9 12" id="KW-0368">Histidine biosynthesis</keyword>
<dbReference type="InterPro" id="IPR023016">
    <property type="entry name" value="HisA/PriA"/>
</dbReference>
<organism evidence="15 16">
    <name type="scientific">Leptolinea tardivitalis</name>
    <dbReference type="NCBI Taxonomy" id="229920"/>
    <lineage>
        <taxon>Bacteria</taxon>
        <taxon>Bacillati</taxon>
        <taxon>Chloroflexota</taxon>
        <taxon>Anaerolineae</taxon>
        <taxon>Anaerolineales</taxon>
        <taxon>Anaerolineaceae</taxon>
        <taxon>Leptolinea</taxon>
    </lineage>
</organism>
<dbReference type="GO" id="GO:0000162">
    <property type="term" value="P:L-tryptophan biosynthetic process"/>
    <property type="evidence" value="ECO:0007669"/>
    <property type="project" value="TreeGrafter"/>
</dbReference>
<evidence type="ECO:0000256" key="10">
    <source>
        <dbReference type="ARBA" id="ARBA00023235"/>
    </source>
</evidence>
<dbReference type="Gene3D" id="3.20.20.70">
    <property type="entry name" value="Aldolase class I"/>
    <property type="match status" value="1"/>
</dbReference>
<dbReference type="HAMAP" id="MF_01014">
    <property type="entry name" value="HisA"/>
    <property type="match status" value="1"/>
</dbReference>
<comment type="caution">
    <text evidence="15">The sequence shown here is derived from an EMBL/GenBank/DDBJ whole genome shotgun (WGS) entry which is preliminary data.</text>
</comment>
<dbReference type="InterPro" id="IPR006063">
    <property type="entry name" value="HisA_bact_arch"/>
</dbReference>
<dbReference type="GO" id="GO:0005737">
    <property type="term" value="C:cytoplasm"/>
    <property type="evidence" value="ECO:0007669"/>
    <property type="project" value="UniProtKB-SubCell"/>
</dbReference>
<dbReference type="STRING" id="229920.ADM99_01760"/>
<dbReference type="UniPathway" id="UPA00031">
    <property type="reaction ID" value="UER00009"/>
</dbReference>
<evidence type="ECO:0000256" key="5">
    <source>
        <dbReference type="ARBA" id="ARBA00012550"/>
    </source>
</evidence>
<comment type="catalytic activity">
    <reaction evidence="1 12 14">
        <text>1-(5-phospho-beta-D-ribosyl)-5-[(5-phospho-beta-D-ribosylamino)methylideneamino]imidazole-4-carboxamide = 5-[(5-phospho-1-deoxy-D-ribulos-1-ylimino)methylamino]-1-(5-phospho-beta-D-ribosyl)imidazole-4-carboxamide</text>
        <dbReference type="Rhea" id="RHEA:15469"/>
        <dbReference type="ChEBI" id="CHEBI:58435"/>
        <dbReference type="ChEBI" id="CHEBI:58525"/>
        <dbReference type="EC" id="5.3.1.16"/>
    </reaction>
</comment>
<comment type="pathway">
    <text evidence="3 12 14">Amino-acid biosynthesis; L-histidine biosynthesis; L-histidine from 5-phospho-alpha-D-ribose 1-diphosphate: step 4/9.</text>
</comment>
<comment type="subcellular location">
    <subcellularLocation>
        <location evidence="2 12 14">Cytoplasm</location>
    </subcellularLocation>
</comment>
<dbReference type="OrthoDB" id="9781903at2"/>
<comment type="similarity">
    <text evidence="4 12 13">Belongs to the HisA/HisF family.</text>
</comment>
<evidence type="ECO:0000256" key="12">
    <source>
        <dbReference type="HAMAP-Rule" id="MF_01014"/>
    </source>
</evidence>
<evidence type="ECO:0000256" key="2">
    <source>
        <dbReference type="ARBA" id="ARBA00004496"/>
    </source>
</evidence>
<evidence type="ECO:0000256" key="8">
    <source>
        <dbReference type="ARBA" id="ARBA00022605"/>
    </source>
</evidence>
<keyword evidence="8 12" id="KW-0028">Amino-acid biosynthesis</keyword>